<dbReference type="EMBL" id="CAJZAH010000003">
    <property type="protein sequence ID" value="CAG9177966.1"/>
    <property type="molecule type" value="Genomic_DNA"/>
</dbReference>
<feature type="signal peptide" evidence="4">
    <location>
        <begin position="1"/>
        <end position="33"/>
    </location>
</feature>
<evidence type="ECO:0000256" key="3">
    <source>
        <dbReference type="SAM" id="MobiDB-lite"/>
    </source>
</evidence>
<evidence type="ECO:0000256" key="1">
    <source>
        <dbReference type="ARBA" id="ARBA00022723"/>
    </source>
</evidence>
<evidence type="ECO:0000313" key="7">
    <source>
        <dbReference type="Proteomes" id="UP000721236"/>
    </source>
</evidence>
<evidence type="ECO:0000259" key="5">
    <source>
        <dbReference type="Pfam" id="PF05567"/>
    </source>
</evidence>
<feature type="chain" id="PRO_5045900719" description="PilY1 beta-propeller domain-containing protein" evidence="4">
    <location>
        <begin position="34"/>
        <end position="1600"/>
    </location>
</feature>
<dbReference type="Pfam" id="PF05567">
    <property type="entry name" value="T4P_PilY1"/>
    <property type="match status" value="1"/>
</dbReference>
<feature type="region of interest" description="Disordered" evidence="3">
    <location>
        <begin position="340"/>
        <end position="381"/>
    </location>
</feature>
<dbReference type="RefSeq" id="WP_224042967.1">
    <property type="nucleotide sequence ID" value="NZ_CAJZAH010000003.1"/>
</dbReference>
<comment type="caution">
    <text evidence="6">The sequence shown here is derived from an EMBL/GenBank/DDBJ whole genome shotgun (WGS) entry which is preliminary data.</text>
</comment>
<dbReference type="Proteomes" id="UP000721236">
    <property type="component" value="Unassembled WGS sequence"/>
</dbReference>
<reference evidence="6 7" key="1">
    <citation type="submission" date="2021-08" db="EMBL/GenBank/DDBJ databases">
        <authorList>
            <person name="Peeters C."/>
        </authorList>
    </citation>
    <scope>NUCLEOTIDE SEQUENCE [LARGE SCALE GENOMIC DNA]</scope>
    <source>
        <strain evidence="6 7">LMG 21510</strain>
    </source>
</reference>
<protein>
    <recommendedName>
        <fullName evidence="5">PilY1 beta-propeller domain-containing protein</fullName>
    </recommendedName>
</protein>
<accession>A0ABM8XCY8</accession>
<feature type="domain" description="PilY1 beta-propeller" evidence="5">
    <location>
        <begin position="1080"/>
        <end position="1431"/>
    </location>
</feature>
<name>A0ABM8XCY8_9BURK</name>
<evidence type="ECO:0000256" key="2">
    <source>
        <dbReference type="ARBA" id="ARBA00022837"/>
    </source>
</evidence>
<dbReference type="InterPro" id="IPR008707">
    <property type="entry name" value="B-propeller_PilY1"/>
</dbReference>
<evidence type="ECO:0000256" key="4">
    <source>
        <dbReference type="SAM" id="SignalP"/>
    </source>
</evidence>
<keyword evidence="7" id="KW-1185">Reference proteome</keyword>
<sequence length="1600" mass="170108">MRLPFRSARAVQAGLAALAAALALVSVIAPALAAPLNLATRPLYAGGNVPPLVMIDLSKDHTLHQKAYNDYTDLDGNGSLEMSETTYNNGFDYFGYFDHAKCYRYDSSTLHAFVPAAAATGHYCDGTTWSGNFLNWASMSRIDEVRKILYGGYRSTDTASTTVLERAFLPMDAHAWSKYYNGTDIARLVPFTVQTTGPTLTSSTELTLRGDVFTNVRLSAVDQIAVGDQLRFTATGGPAGTTMTGWVSRVDSGNRQVDVVVYGDGVSRPAGAATRYSAWSVVNLSLGGLTICNVTPKGSTTTSQENTSAPQLRVVSGNYATWGASEKWQCNWYEERNNTQSGFLPQTNGKDVSGSSNGNRAAVSGIHASAENPSQSRRGLGEGEARGVYNARVQACVAGLIGEESCTQYGSVYKPTGLLQKYGENGQMLFGLMTGTYDKNISGGVLRQNVVNFSQEVNKSNGTFTHGNTTGAVKGIVWNIDRLRPYGYSYGDGGYTSADQCNYQQTAIVPSGGSNAQGQPANEGNCSTWGNPISEIYLETLRYFAGRGATSAFQPRSNGKDKALGLTVAQWANPLDHGTPKAPYCSPLNALVFNSSVSSYDDDQLDGFANLGTSDSNSTWTDKVGAGEALHGKSWFMGGVKGNSALIDNLCSGKQIDRFSDVLGICPEGPSQKGTFQIAGAAYFARTNRIRTRAEAAALGVPDTDDTSLKVTTYAVQLATTTPRISVNVGGKTVNIVPSYLLKPGNAAASTGTLVDFKVISKTDTSGKFYINWEDSVAGGDYDQDVWGILSYTVNGSQLSVSTQVVSASTSNGQGFGYVISGTTRDGPHFHSGILGFSYTDPNAIAVTPAGKVNTTGGCQNCQAGDPMTTATYTVAGNAASQFADPLLYAAKWGGFKDLNGNNQPDLAAEWDARLADGTGGSDGLPDTYFYANNPAALSSSLERAFLSILQTSSASSVATNSSSLKTGTMTYQARFNGVDWSGQLLAHLVEADGTPRNPAEWDAGELLNRIAPGSRQILSFDNISGNGIAFRWDALPASYKAHLNRADSQGSRRLDYLRGDHGNEGTAVNRFRVRAKTVLGDIVNSNPQYVGAPAAGWVDTDYATFARDRRGRTPMLYVGANDGMLHGFVAAGPDAGKEKFAYVPSVVYPQLAYLTDQSYAHAYYVDGTAVVNDARINGNWTTVLVGTLGAGGAGVFALDVSDPDQVTEGNAATKVLWEFTNQADPDLGYTFGQPSIVKLRDGRWAAIFGNGYNSTAVNPAASGEAYLYVVFLDRAANRKTWVAGTDYLKIPTGAGTQANPNGLAQVFPADVDVKADGITDIVYAGDLQGNVWKFDMRHASAAGWGVGTARTHLFRATDPSGNAQPITTSVDVLRNPAGGYNVLFGTGRYVDTADPGDMSVQTLYGIWDRDIAGLATMTRSALVQQTILREATVNGDVYRVTSDHAVAYSASGAKGWFMDLVTPPNGQRLGERVAYNPLIRGSRVVFTTLVPSLNSCDNGGYSNLMELDARSGGRLLVTPFDVNGDGIFDSRDLIDDGTGRMVPVSGVRTRVGIVPTPTVLDCGQGKECKFLTGSSGNQQTITESAGKPKGRISWREILR</sequence>
<keyword evidence="2" id="KW-0106">Calcium</keyword>
<evidence type="ECO:0000313" key="6">
    <source>
        <dbReference type="EMBL" id="CAG9177966.1"/>
    </source>
</evidence>
<keyword evidence="1" id="KW-0479">Metal-binding</keyword>
<keyword evidence="4" id="KW-0732">Signal</keyword>
<organism evidence="6 7">
    <name type="scientific">Cupriavidus respiraculi</name>
    <dbReference type="NCBI Taxonomy" id="195930"/>
    <lineage>
        <taxon>Bacteria</taxon>
        <taxon>Pseudomonadati</taxon>
        <taxon>Pseudomonadota</taxon>
        <taxon>Betaproteobacteria</taxon>
        <taxon>Burkholderiales</taxon>
        <taxon>Burkholderiaceae</taxon>
        <taxon>Cupriavidus</taxon>
    </lineage>
</organism>
<gene>
    <name evidence="6" type="ORF">LMG21510_03447</name>
</gene>
<feature type="compositionally biased region" description="Polar residues" evidence="3">
    <location>
        <begin position="340"/>
        <end position="359"/>
    </location>
</feature>
<proteinExistence type="predicted"/>